<protein>
    <submittedName>
        <fullName evidence="1">Uncharacterized protein</fullName>
    </submittedName>
</protein>
<evidence type="ECO:0000313" key="1">
    <source>
        <dbReference type="EMBL" id="KAJ8353270.1"/>
    </source>
</evidence>
<reference evidence="1" key="1">
    <citation type="journal article" date="2023" name="Science">
        <title>Genome structures resolve the early diversification of teleost fishes.</title>
        <authorList>
            <person name="Parey E."/>
            <person name="Louis A."/>
            <person name="Montfort J."/>
            <person name="Bouchez O."/>
            <person name="Roques C."/>
            <person name="Iampietro C."/>
            <person name="Lluch J."/>
            <person name="Castinel A."/>
            <person name="Donnadieu C."/>
            <person name="Desvignes T."/>
            <person name="Floi Bucao C."/>
            <person name="Jouanno E."/>
            <person name="Wen M."/>
            <person name="Mejri S."/>
            <person name="Dirks R."/>
            <person name="Jansen H."/>
            <person name="Henkel C."/>
            <person name="Chen W.J."/>
            <person name="Zahm M."/>
            <person name="Cabau C."/>
            <person name="Klopp C."/>
            <person name="Thompson A.W."/>
            <person name="Robinson-Rechavi M."/>
            <person name="Braasch I."/>
            <person name="Lecointre G."/>
            <person name="Bobe J."/>
            <person name="Postlethwait J.H."/>
            <person name="Berthelot C."/>
            <person name="Roest Crollius H."/>
            <person name="Guiguen Y."/>
        </authorList>
    </citation>
    <scope>NUCLEOTIDE SEQUENCE</scope>
    <source>
        <strain evidence="1">WJC10195</strain>
    </source>
</reference>
<accession>A0A9Q1F8J3</accession>
<dbReference type="PANTHER" id="PTHR33331">
    <property type="entry name" value="COILED-COIL DOMAIN-CONTAINING PROTEIN 162"/>
    <property type="match status" value="1"/>
</dbReference>
<dbReference type="AlphaFoldDB" id="A0A9Q1F8J3"/>
<sequence length="116" mass="13258">MEFSEVENHHDYYSSEEDFVHTQDACGLFIIYDVALRDLEELEHSLLLVASLYIQRNAGQGASDSETDLQFWAQLDVDRLAVLLDLWICEEAFLRSKMQVTQAATDNGFKSVVPKL</sequence>
<proteinExistence type="predicted"/>
<name>A0A9Q1F8J3_SYNKA</name>
<dbReference type="PANTHER" id="PTHR33331:SF13">
    <property type="entry name" value="COILED-COIL DOMAIN CONTAINING 162"/>
    <property type="match status" value="1"/>
</dbReference>
<organism evidence="1 2">
    <name type="scientific">Synaphobranchus kaupii</name>
    <name type="common">Kaup's arrowtooth eel</name>
    <dbReference type="NCBI Taxonomy" id="118154"/>
    <lineage>
        <taxon>Eukaryota</taxon>
        <taxon>Metazoa</taxon>
        <taxon>Chordata</taxon>
        <taxon>Craniata</taxon>
        <taxon>Vertebrata</taxon>
        <taxon>Euteleostomi</taxon>
        <taxon>Actinopterygii</taxon>
        <taxon>Neopterygii</taxon>
        <taxon>Teleostei</taxon>
        <taxon>Anguilliformes</taxon>
        <taxon>Synaphobranchidae</taxon>
        <taxon>Synaphobranchus</taxon>
    </lineage>
</organism>
<dbReference type="Proteomes" id="UP001152622">
    <property type="component" value="Chromosome 7"/>
</dbReference>
<dbReference type="EMBL" id="JAINUF010000007">
    <property type="protein sequence ID" value="KAJ8353270.1"/>
    <property type="molecule type" value="Genomic_DNA"/>
</dbReference>
<comment type="caution">
    <text evidence="1">The sequence shown here is derived from an EMBL/GenBank/DDBJ whole genome shotgun (WGS) entry which is preliminary data.</text>
</comment>
<evidence type="ECO:0000313" key="2">
    <source>
        <dbReference type="Proteomes" id="UP001152622"/>
    </source>
</evidence>
<keyword evidence="2" id="KW-1185">Reference proteome</keyword>
<dbReference type="InterPro" id="IPR040401">
    <property type="entry name" value="CCDC162"/>
</dbReference>
<dbReference type="OrthoDB" id="76966at2759"/>
<gene>
    <name evidence="1" type="ORF">SKAU_G00208370</name>
</gene>